<evidence type="ECO:0000313" key="2">
    <source>
        <dbReference type="Proteomes" id="UP000076154"/>
    </source>
</evidence>
<protein>
    <submittedName>
        <fullName evidence="1">Uncharacterized protein</fullName>
    </submittedName>
</protein>
<reference evidence="1" key="1">
    <citation type="submission" date="2018-04" db="EMBL/GenBank/DDBJ databases">
        <title>Whole genome sequencing of Hypsizygus marmoreus.</title>
        <authorList>
            <person name="Choi I.-G."/>
            <person name="Min B."/>
            <person name="Kim J.-G."/>
            <person name="Kim S."/>
            <person name="Oh Y.-L."/>
            <person name="Kong W.-S."/>
            <person name="Park H."/>
            <person name="Jeong J."/>
            <person name="Song E.-S."/>
        </authorList>
    </citation>
    <scope>NUCLEOTIDE SEQUENCE [LARGE SCALE GENOMIC DNA]</scope>
    <source>
        <strain evidence="1">51987-8</strain>
    </source>
</reference>
<accession>A0A369JUT2</accession>
<dbReference type="Proteomes" id="UP000076154">
    <property type="component" value="Unassembled WGS sequence"/>
</dbReference>
<gene>
    <name evidence="1" type="ORF">Hypma_009957</name>
</gene>
<keyword evidence="2" id="KW-1185">Reference proteome</keyword>
<dbReference type="EMBL" id="LUEZ02000048">
    <property type="protein sequence ID" value="RDB23104.1"/>
    <property type="molecule type" value="Genomic_DNA"/>
</dbReference>
<dbReference type="InParanoid" id="A0A369JUT2"/>
<evidence type="ECO:0000313" key="1">
    <source>
        <dbReference type="EMBL" id="RDB23104.1"/>
    </source>
</evidence>
<comment type="caution">
    <text evidence="1">The sequence shown here is derived from an EMBL/GenBank/DDBJ whole genome shotgun (WGS) entry which is preliminary data.</text>
</comment>
<sequence>MRSKSEIVGFALNLEYTRLRSEDMNEVEDYAFTDIITVRDSFGKPAFLQHNTPRGQRVFKSQVQKSVCDGIFQEVPPHEAVYIFFWIIDVLGNDVSATYIIQDSTWIQLLRCSLLLVAHECADGAASPRNDDGLNCRDIPMGLKGPSRSCALFAPK</sequence>
<name>A0A369JUT2_HYPMA</name>
<proteinExistence type="predicted"/>
<organism evidence="1 2">
    <name type="scientific">Hypsizygus marmoreus</name>
    <name type="common">White beech mushroom</name>
    <name type="synonym">Agaricus marmoreus</name>
    <dbReference type="NCBI Taxonomy" id="39966"/>
    <lineage>
        <taxon>Eukaryota</taxon>
        <taxon>Fungi</taxon>
        <taxon>Dikarya</taxon>
        <taxon>Basidiomycota</taxon>
        <taxon>Agaricomycotina</taxon>
        <taxon>Agaricomycetes</taxon>
        <taxon>Agaricomycetidae</taxon>
        <taxon>Agaricales</taxon>
        <taxon>Tricholomatineae</taxon>
        <taxon>Lyophyllaceae</taxon>
        <taxon>Hypsizygus</taxon>
    </lineage>
</organism>
<dbReference type="AlphaFoldDB" id="A0A369JUT2"/>